<organism evidence="1 2">
    <name type="scientific">Dryococelus australis</name>
    <dbReference type="NCBI Taxonomy" id="614101"/>
    <lineage>
        <taxon>Eukaryota</taxon>
        <taxon>Metazoa</taxon>
        <taxon>Ecdysozoa</taxon>
        <taxon>Arthropoda</taxon>
        <taxon>Hexapoda</taxon>
        <taxon>Insecta</taxon>
        <taxon>Pterygota</taxon>
        <taxon>Neoptera</taxon>
        <taxon>Polyneoptera</taxon>
        <taxon>Phasmatodea</taxon>
        <taxon>Verophasmatodea</taxon>
        <taxon>Anareolatae</taxon>
        <taxon>Phasmatidae</taxon>
        <taxon>Eurycanthinae</taxon>
        <taxon>Dryococelus</taxon>
    </lineage>
</organism>
<reference evidence="1 2" key="1">
    <citation type="submission" date="2023-02" db="EMBL/GenBank/DDBJ databases">
        <title>LHISI_Scaffold_Assembly.</title>
        <authorList>
            <person name="Stuart O.P."/>
            <person name="Cleave R."/>
            <person name="Magrath M.J.L."/>
            <person name="Mikheyev A.S."/>
        </authorList>
    </citation>
    <scope>NUCLEOTIDE SEQUENCE [LARGE SCALE GENOMIC DNA]</scope>
    <source>
        <strain evidence="1">Daus_M_001</strain>
        <tissue evidence="1">Leg muscle</tissue>
    </source>
</reference>
<comment type="caution">
    <text evidence="1">The sequence shown here is derived from an EMBL/GenBank/DDBJ whole genome shotgun (WGS) entry which is preliminary data.</text>
</comment>
<keyword evidence="2" id="KW-1185">Reference proteome</keyword>
<name>A0ABQ9GP37_9NEOP</name>
<evidence type="ECO:0000313" key="1">
    <source>
        <dbReference type="EMBL" id="KAJ8873764.1"/>
    </source>
</evidence>
<gene>
    <name evidence="1" type="ORF">PR048_024598</name>
</gene>
<proteinExistence type="predicted"/>
<dbReference type="EMBL" id="JARBHB010000010">
    <property type="protein sequence ID" value="KAJ8873764.1"/>
    <property type="molecule type" value="Genomic_DNA"/>
</dbReference>
<dbReference type="Proteomes" id="UP001159363">
    <property type="component" value="Chromosome 9"/>
</dbReference>
<protein>
    <submittedName>
        <fullName evidence="1">Uncharacterized protein</fullName>
    </submittedName>
</protein>
<evidence type="ECO:0000313" key="2">
    <source>
        <dbReference type="Proteomes" id="UP001159363"/>
    </source>
</evidence>
<sequence length="252" mass="27395">MNGAELFRERADSALAPVTAACKCGVGQESDNNQSVYGSEIQDQLLVLTFPDYDRDPNMTTYAGPRMVIVGRIKGVASRWSKNPSFEMRYCDGAVAVASLLVSHFGEPGSIPCGIVPGFSHVGIVPGDAAGLRVFSGISRSPSPLNSGAAPYSHHSTLIGSRNFDIKSRTNLVNCPLVSFYFKLGLHEAEEYPGKAFIHAQCRWSTGFLGDIPFPRPLHSGAAPYSPRFTLIGSQDPDVKTVPWFKRHKDFM</sequence>
<accession>A0ABQ9GP37</accession>